<dbReference type="InterPro" id="IPR054495">
    <property type="entry name" value="DUF488-N3a"/>
</dbReference>
<feature type="domain" description="DUF488" evidence="1">
    <location>
        <begin position="12"/>
        <end position="84"/>
    </location>
</feature>
<dbReference type="Pfam" id="PF22751">
    <property type="entry name" value="DUF488-N3a"/>
    <property type="match status" value="1"/>
</dbReference>
<sequence length="99" mass="11749">ITVKGQDPLGRYFAPSWYLVNEFKYRGLSKSKYKETYLLLMIKSRKEHSQEWKELLARDKVTLVCFCKAGTFCHRLLLANFLEELGAVYKGERRLRDVR</sequence>
<name>A0A0F9G7L4_9ZZZZ</name>
<dbReference type="EMBL" id="LAZR01018857">
    <property type="protein sequence ID" value="KKL94708.1"/>
    <property type="molecule type" value="Genomic_DNA"/>
</dbReference>
<evidence type="ECO:0000259" key="1">
    <source>
        <dbReference type="Pfam" id="PF22751"/>
    </source>
</evidence>
<dbReference type="AlphaFoldDB" id="A0A0F9G7L4"/>
<proteinExistence type="predicted"/>
<comment type="caution">
    <text evidence="2">The sequence shown here is derived from an EMBL/GenBank/DDBJ whole genome shotgun (WGS) entry which is preliminary data.</text>
</comment>
<organism evidence="2">
    <name type="scientific">marine sediment metagenome</name>
    <dbReference type="NCBI Taxonomy" id="412755"/>
    <lineage>
        <taxon>unclassified sequences</taxon>
        <taxon>metagenomes</taxon>
        <taxon>ecological metagenomes</taxon>
    </lineage>
</organism>
<reference evidence="2" key="1">
    <citation type="journal article" date="2015" name="Nature">
        <title>Complex archaea that bridge the gap between prokaryotes and eukaryotes.</title>
        <authorList>
            <person name="Spang A."/>
            <person name="Saw J.H."/>
            <person name="Jorgensen S.L."/>
            <person name="Zaremba-Niedzwiedzka K."/>
            <person name="Martijn J."/>
            <person name="Lind A.E."/>
            <person name="van Eijk R."/>
            <person name="Schleper C."/>
            <person name="Guy L."/>
            <person name="Ettema T.J."/>
        </authorList>
    </citation>
    <scope>NUCLEOTIDE SEQUENCE</scope>
</reference>
<evidence type="ECO:0000313" key="2">
    <source>
        <dbReference type="EMBL" id="KKL94708.1"/>
    </source>
</evidence>
<gene>
    <name evidence="2" type="ORF">LCGC14_1861890</name>
</gene>
<accession>A0A0F9G7L4</accession>
<feature type="non-terminal residue" evidence="2">
    <location>
        <position position="1"/>
    </location>
</feature>
<protein>
    <recommendedName>
        <fullName evidence="1">DUF488 domain-containing protein</fullName>
    </recommendedName>
</protein>